<sequence>MMKLNYKLKIYAITSDCPVLRLILDFIGHGGYFCCWFCYIRGKHISGKRQYKFELPMIMHDAAVYEEESYLAQDKQINIYGHLDVSILTSILDIPLPDAVIIDYLHVTLLGHAKSLISNIFYSLKSIERLQVDSRLTKQNFSQYFNRKMKAITLFVCFTRLLHGQSIVGLETGKLADELFQQFYRDHDEHYYGLQNLVLHLHTDFVTMYQNHSALSNIECFGQEDLIGSVESNHHGTRYYGESIAYYYNIDFSLHNKSKTNNNNE</sequence>
<evidence type="ECO:0000313" key="7">
    <source>
        <dbReference type="Proteomes" id="UP000663882"/>
    </source>
</evidence>
<reference evidence="2" key="1">
    <citation type="submission" date="2021-02" db="EMBL/GenBank/DDBJ databases">
        <authorList>
            <person name="Nowell W R."/>
        </authorList>
    </citation>
    <scope>NUCLEOTIDE SEQUENCE</scope>
</reference>
<gene>
    <name evidence="5" type="ORF">JXQ802_LOCUS30250</name>
    <name evidence="4" type="ORF">PYM288_LOCUS19954</name>
    <name evidence="2" type="ORF">RFH988_LOCUS16406</name>
    <name evidence="3" type="ORF">SEV965_LOCUS13333</name>
    <name evidence="1" type="ORF">ZHD862_LOCUS12539</name>
</gene>
<evidence type="ECO:0000313" key="1">
    <source>
        <dbReference type="EMBL" id="CAF1001263.1"/>
    </source>
</evidence>
<dbReference type="EMBL" id="CAJNOO010000839">
    <property type="protein sequence ID" value="CAF1044688.1"/>
    <property type="molecule type" value="Genomic_DNA"/>
</dbReference>
<dbReference type="Proteomes" id="UP000663864">
    <property type="component" value="Unassembled WGS sequence"/>
</dbReference>
<dbReference type="EMBL" id="CAJNOU010000627">
    <property type="protein sequence ID" value="CAF1050913.1"/>
    <property type="molecule type" value="Genomic_DNA"/>
</dbReference>
<evidence type="ECO:0000313" key="3">
    <source>
        <dbReference type="EMBL" id="CAF1050913.1"/>
    </source>
</evidence>
<evidence type="ECO:0000313" key="4">
    <source>
        <dbReference type="EMBL" id="CAF1106511.1"/>
    </source>
</evidence>
<dbReference type="OrthoDB" id="10045924at2759"/>
<proteinExistence type="predicted"/>
<accession>A0A814JXU6</accession>
<dbReference type="Proteomes" id="UP000663889">
    <property type="component" value="Unassembled WGS sequence"/>
</dbReference>
<dbReference type="Proteomes" id="UP000663882">
    <property type="component" value="Unassembled WGS sequence"/>
</dbReference>
<evidence type="ECO:0000313" key="2">
    <source>
        <dbReference type="EMBL" id="CAF1044688.1"/>
    </source>
</evidence>
<organism evidence="2 7">
    <name type="scientific">Rotaria sordida</name>
    <dbReference type="NCBI Taxonomy" id="392033"/>
    <lineage>
        <taxon>Eukaryota</taxon>
        <taxon>Metazoa</taxon>
        <taxon>Spiralia</taxon>
        <taxon>Gnathifera</taxon>
        <taxon>Rotifera</taxon>
        <taxon>Eurotatoria</taxon>
        <taxon>Bdelloidea</taxon>
        <taxon>Philodinida</taxon>
        <taxon>Philodinidae</taxon>
        <taxon>Rotaria</taxon>
    </lineage>
</organism>
<comment type="caution">
    <text evidence="2">The sequence shown here is derived from an EMBL/GenBank/DDBJ whole genome shotgun (WGS) entry which is preliminary data.</text>
</comment>
<evidence type="ECO:0000313" key="5">
    <source>
        <dbReference type="EMBL" id="CAF1315377.1"/>
    </source>
</evidence>
<dbReference type="Proteomes" id="UP000663870">
    <property type="component" value="Unassembled WGS sequence"/>
</dbReference>
<dbReference type="EMBL" id="CAJNOL010001220">
    <property type="protein sequence ID" value="CAF1315377.1"/>
    <property type="molecule type" value="Genomic_DNA"/>
</dbReference>
<dbReference type="AlphaFoldDB" id="A0A814JXU6"/>
<evidence type="ECO:0000313" key="6">
    <source>
        <dbReference type="Proteomes" id="UP000663870"/>
    </source>
</evidence>
<keyword evidence="6" id="KW-1185">Reference proteome</keyword>
<name>A0A814JXU6_9BILA</name>
<protein>
    <submittedName>
        <fullName evidence="2">Uncharacterized protein</fullName>
    </submittedName>
</protein>
<dbReference type="EMBL" id="CAJNOH010000698">
    <property type="protein sequence ID" value="CAF1106511.1"/>
    <property type="molecule type" value="Genomic_DNA"/>
</dbReference>
<dbReference type="Proteomes" id="UP000663854">
    <property type="component" value="Unassembled WGS sequence"/>
</dbReference>
<dbReference type="EMBL" id="CAJNOT010000496">
    <property type="protein sequence ID" value="CAF1001263.1"/>
    <property type="molecule type" value="Genomic_DNA"/>
</dbReference>